<comment type="caution">
    <text evidence="1">The sequence shown here is derived from an EMBL/GenBank/DDBJ whole genome shotgun (WGS) entry which is preliminary data.</text>
</comment>
<sequence length="275" mass="29451">MNSSSNQMSVSSAIGLSAVTAAAANETARSSIMSGVSWLGRSLCSIPGQLANNAEWFTDGIRNQVFKATSYLIPSLKPLAEREVAVNTLIRPFSSMVGESGAKATGSISAGSLGWAGITPLFYLTKTGVNTCRRYLRSHQQYKLANGALNDYSENASAALDHANDVLTKDAERYRKLSERSVLPGWKGLLMAAVPAILLAPELGAAAIAAGVVAGVSQITSNAWEKWANSSMLNQTQEHIQHVRTRRKQLELEATNYILEGRLARLERTVLGGEA</sequence>
<proteinExistence type="predicted"/>
<name>A0ABV2SJA2_9GAMM</name>
<evidence type="ECO:0000313" key="2">
    <source>
        <dbReference type="Proteomes" id="UP001549366"/>
    </source>
</evidence>
<reference evidence="1 2" key="1">
    <citation type="submission" date="2024-06" db="EMBL/GenBank/DDBJ databases">
        <title>Genomic Encyclopedia of Type Strains, Phase V (KMG-V): Genome sequencing to study the core and pangenomes of soil and plant-associated prokaryotes.</title>
        <authorList>
            <person name="Whitman W."/>
        </authorList>
    </citation>
    <scope>NUCLEOTIDE SEQUENCE [LARGE SCALE GENOMIC DNA]</scope>
    <source>
        <strain evidence="1 2">NE40</strain>
    </source>
</reference>
<keyword evidence="2" id="KW-1185">Reference proteome</keyword>
<evidence type="ECO:0000313" key="1">
    <source>
        <dbReference type="EMBL" id="MET4757836.1"/>
    </source>
</evidence>
<accession>A0ABV2SJA2</accession>
<dbReference type="RefSeq" id="WP_354007961.1">
    <property type="nucleotide sequence ID" value="NZ_JBEWTA010000001.1"/>
</dbReference>
<dbReference type="EMBL" id="JBEWTB010000002">
    <property type="protein sequence ID" value="MET4757836.1"/>
    <property type="molecule type" value="Genomic_DNA"/>
</dbReference>
<protein>
    <submittedName>
        <fullName evidence="1">Uncharacterized protein</fullName>
    </submittedName>
</protein>
<dbReference type="Proteomes" id="UP001549366">
    <property type="component" value="Unassembled WGS sequence"/>
</dbReference>
<gene>
    <name evidence="1" type="ORF">V5J35_003028</name>
</gene>
<organism evidence="1 2">
    <name type="scientific">Endozoicomonas lisbonensis</name>
    <dbReference type="NCBI Taxonomy" id="3120522"/>
    <lineage>
        <taxon>Bacteria</taxon>
        <taxon>Pseudomonadati</taxon>
        <taxon>Pseudomonadota</taxon>
        <taxon>Gammaproteobacteria</taxon>
        <taxon>Oceanospirillales</taxon>
        <taxon>Endozoicomonadaceae</taxon>
        <taxon>Endozoicomonas</taxon>
    </lineage>
</organism>